<feature type="coiled-coil region" evidence="1">
    <location>
        <begin position="153"/>
        <end position="190"/>
    </location>
</feature>
<keyword evidence="1" id="KW-0175">Coiled coil</keyword>
<dbReference type="EMBL" id="MGKP01000011">
    <property type="protein sequence ID" value="OGN28977.1"/>
    <property type="molecule type" value="Genomic_DNA"/>
</dbReference>
<gene>
    <name evidence="3" type="ORF">A3A33_01790</name>
</gene>
<sequence>MNINKKALLVVIFVALVVPLFGHATIQEDIDARNKQIQELQKQIDQYQQQIQTTSSKAKTLSGDIGILNAQIGKLQLEIKSLSLSITQTNGDIMQTQAGILDAQQKLALRKDALGGNLQTVYEVDQNNLTEVLFRNARLSEFFNNVQRIQDTQDTLRQNILDIKQLKSDLEQREEDLQDKRSQLDQLKKIQEVQKSTLDQNKNTKDKILKETKGQEAKYQQLVKQTADQISRIRMEITSLQANGITAEDAVKYAQLSAISAGIRPAFLLGILEVESRLGQNVGKGNWQDDMVLCYQRLAKAYPAKRDFYLKRAETEKNAFLKITSQLGLDPNALKVSKEPVYGCGGAMGPAQFIPSTWVSYADQVGRLTGHNPPNPWNIQDAFTASAIKLARGGATAKTRASEIAAAKAYISGNSKCSTSTCNYYANAVLDKAAAIERDLGTP</sequence>
<name>A0A1F8GU74_9BACT</name>
<feature type="domain" description="Transglycosylase SLT" evidence="2">
    <location>
        <begin position="191"/>
        <end position="398"/>
    </location>
</feature>
<proteinExistence type="predicted"/>
<dbReference type="Proteomes" id="UP000179047">
    <property type="component" value="Unassembled WGS sequence"/>
</dbReference>
<comment type="caution">
    <text evidence="3">The sequence shown here is derived from an EMBL/GenBank/DDBJ whole genome shotgun (WGS) entry which is preliminary data.</text>
</comment>
<reference evidence="3 4" key="1">
    <citation type="journal article" date="2016" name="Nat. Commun.">
        <title>Thousands of microbial genomes shed light on interconnected biogeochemical processes in an aquifer system.</title>
        <authorList>
            <person name="Anantharaman K."/>
            <person name="Brown C.T."/>
            <person name="Hug L.A."/>
            <person name="Sharon I."/>
            <person name="Castelle C.J."/>
            <person name="Probst A.J."/>
            <person name="Thomas B.C."/>
            <person name="Singh A."/>
            <person name="Wilkins M.J."/>
            <person name="Karaoz U."/>
            <person name="Brodie E.L."/>
            <person name="Williams K.H."/>
            <person name="Hubbard S.S."/>
            <person name="Banfield J.F."/>
        </authorList>
    </citation>
    <scope>NUCLEOTIDE SEQUENCE [LARGE SCALE GENOMIC DNA]</scope>
</reference>
<dbReference type="Pfam" id="PF13406">
    <property type="entry name" value="SLT_2"/>
    <property type="match status" value="1"/>
</dbReference>
<evidence type="ECO:0000313" key="4">
    <source>
        <dbReference type="Proteomes" id="UP000179047"/>
    </source>
</evidence>
<evidence type="ECO:0000256" key="1">
    <source>
        <dbReference type="SAM" id="Coils"/>
    </source>
</evidence>
<dbReference type="Gene3D" id="6.10.250.3150">
    <property type="match status" value="1"/>
</dbReference>
<accession>A0A1F8GU74</accession>
<evidence type="ECO:0000259" key="2">
    <source>
        <dbReference type="Pfam" id="PF13406"/>
    </source>
</evidence>
<evidence type="ECO:0000313" key="3">
    <source>
        <dbReference type="EMBL" id="OGN28977.1"/>
    </source>
</evidence>
<dbReference type="InterPro" id="IPR031304">
    <property type="entry name" value="SLT_2"/>
</dbReference>
<dbReference type="AlphaFoldDB" id="A0A1F8GU74"/>
<dbReference type="InterPro" id="IPR023346">
    <property type="entry name" value="Lysozyme-like_dom_sf"/>
</dbReference>
<dbReference type="Gene3D" id="1.10.8.350">
    <property type="entry name" value="Bacterial muramidase"/>
    <property type="match status" value="1"/>
</dbReference>
<organism evidence="3 4">
    <name type="scientific">Candidatus Yanofskybacteria bacterium RIFCSPLOWO2_01_FULL_49_25</name>
    <dbReference type="NCBI Taxonomy" id="1802701"/>
    <lineage>
        <taxon>Bacteria</taxon>
        <taxon>Candidatus Yanofskyibacteriota</taxon>
    </lineage>
</organism>
<protein>
    <recommendedName>
        <fullName evidence="2">Transglycosylase SLT domain-containing protein</fullName>
    </recommendedName>
</protein>
<feature type="coiled-coil region" evidence="1">
    <location>
        <begin position="23"/>
        <end position="57"/>
    </location>
</feature>
<dbReference type="STRING" id="1802701.A3A33_01790"/>
<dbReference type="SUPFAM" id="SSF53955">
    <property type="entry name" value="Lysozyme-like"/>
    <property type="match status" value="1"/>
</dbReference>